<dbReference type="GeneID" id="66117256"/>
<dbReference type="OrthoDB" id="5549748at2759"/>
<dbReference type="Pfam" id="PF10455">
    <property type="entry name" value="BAR_2"/>
    <property type="match status" value="1"/>
</dbReference>
<dbReference type="EMBL" id="JAHMUF010000004">
    <property type="protein sequence ID" value="KAG7195354.1"/>
    <property type="molecule type" value="Genomic_DNA"/>
</dbReference>
<gene>
    <name evidence="1" type="ORF">KQ657_003882</name>
</gene>
<dbReference type="RefSeq" id="XP_043050901.1">
    <property type="nucleotide sequence ID" value="XM_043194577.1"/>
</dbReference>
<name>A0A9P7VDK5_9ASCO</name>
<accession>A0A9P7VDK5</accession>
<dbReference type="Proteomes" id="UP000790833">
    <property type="component" value="Unassembled WGS sequence"/>
</dbReference>
<keyword evidence="2" id="KW-1185">Reference proteome</keyword>
<dbReference type="SUPFAM" id="SSF103657">
    <property type="entry name" value="BAR/IMD domain-like"/>
    <property type="match status" value="1"/>
</dbReference>
<evidence type="ECO:0000313" key="1">
    <source>
        <dbReference type="EMBL" id="KAG7195354.1"/>
    </source>
</evidence>
<dbReference type="AlphaFoldDB" id="A0A9P7VDK5"/>
<organism evidence="1 2">
    <name type="scientific">Scheffersomyces spartinae</name>
    <dbReference type="NCBI Taxonomy" id="45513"/>
    <lineage>
        <taxon>Eukaryota</taxon>
        <taxon>Fungi</taxon>
        <taxon>Dikarya</taxon>
        <taxon>Ascomycota</taxon>
        <taxon>Saccharomycotina</taxon>
        <taxon>Pichiomycetes</taxon>
        <taxon>Debaryomycetaceae</taxon>
        <taxon>Scheffersomyces</taxon>
    </lineage>
</organism>
<dbReference type="InterPro" id="IPR027267">
    <property type="entry name" value="AH/BAR_dom_sf"/>
</dbReference>
<dbReference type="InterPro" id="IPR018859">
    <property type="entry name" value="BAR_dom-cont"/>
</dbReference>
<protein>
    <submittedName>
        <fullName evidence="1">Uncharacterized protein</fullName>
    </submittedName>
</protein>
<sequence>MSFKFPSFNLQSLQELLPTVEDLKTNAAKTAGNLQKSFQQTGDLFTQQVHNLAQQNNGSREVEVSELPEEYLKLEKNCDLLLRVYTDFIKFNHETFDKVSYDYPPANNAISKLKNANVSGFVNNKFSQLKNVSSPQELEKILLGKSSAEDAEAEAESGEEQARIKTLSARLPSTLYGNLATFTQHHSDELKESNSPLSFGLLQFSSAYLEIASSRLEMDDTIVNTFSAELVRILNNQLFTVNEMRKRVYAARLEFDAIRAQIGDEEEDENEELIAKEDELVSATEVAVVEMKKLLKPSVSLDLLKVFVTAQKEWFELSAKKLKELLASLERIEDEDHE</sequence>
<evidence type="ECO:0000313" key="2">
    <source>
        <dbReference type="Proteomes" id="UP000790833"/>
    </source>
</evidence>
<proteinExistence type="predicted"/>
<reference evidence="1" key="1">
    <citation type="submission" date="2021-03" db="EMBL/GenBank/DDBJ databases">
        <authorList>
            <person name="Palmer J.M."/>
        </authorList>
    </citation>
    <scope>NUCLEOTIDE SEQUENCE</scope>
    <source>
        <strain evidence="1">ARV_011</strain>
    </source>
</reference>
<comment type="caution">
    <text evidence="1">The sequence shown here is derived from an EMBL/GenBank/DDBJ whole genome shotgun (WGS) entry which is preliminary data.</text>
</comment>
<dbReference type="Gene3D" id="1.20.1270.60">
    <property type="entry name" value="Arfaptin homology (AH) domain/BAR domain"/>
    <property type="match status" value="1"/>
</dbReference>